<feature type="chain" id="PRO_5032477000" description="4-alpha-glucanotransferase" evidence="11">
    <location>
        <begin position="24"/>
        <end position="168"/>
    </location>
</feature>
<dbReference type="GO" id="GO:0005975">
    <property type="term" value="P:carbohydrate metabolic process"/>
    <property type="evidence" value="ECO:0007669"/>
    <property type="project" value="InterPro"/>
</dbReference>
<dbReference type="PANTHER" id="PTHR32518">
    <property type="match status" value="1"/>
</dbReference>
<evidence type="ECO:0000313" key="12">
    <source>
        <dbReference type="EMBL" id="KAF8403539.1"/>
    </source>
</evidence>
<accession>A0A834Z8N0</accession>
<dbReference type="PANTHER" id="PTHR32518:SF3">
    <property type="entry name" value="4-ALPHA-GLUCANOTRANSFERASE"/>
    <property type="match status" value="1"/>
</dbReference>
<comment type="subcellular location">
    <subcellularLocation>
        <location evidence="2">Cytoplasm</location>
    </subcellularLocation>
</comment>
<dbReference type="Gene3D" id="3.20.20.80">
    <property type="entry name" value="Glycosidases"/>
    <property type="match status" value="1"/>
</dbReference>
<evidence type="ECO:0000256" key="11">
    <source>
        <dbReference type="SAM" id="SignalP"/>
    </source>
</evidence>
<evidence type="ECO:0000256" key="7">
    <source>
        <dbReference type="ARBA" id="ARBA00022679"/>
    </source>
</evidence>
<dbReference type="Pfam" id="PF02446">
    <property type="entry name" value="Glyco_hydro_77"/>
    <property type="match status" value="1"/>
</dbReference>
<sequence length="168" mass="19632">MTGHILRSMILFVWLDLQNIVLIRDPEDATSFYPRFNLEDTSSFEDLDDHRLYHDYYFQRQETLWWQNALKTLPVLLNSSDMLARGEDLGLIPSCVHLVMQELGLIGLRIQRMPSEPGLEFGIPSRYSYMTVRSYNLGPFYCICVSEIEFYTSNPSYKATIPYSRIVT</sequence>
<dbReference type="GO" id="GO:0004134">
    <property type="term" value="F:4-alpha-glucanotransferase activity"/>
    <property type="evidence" value="ECO:0007669"/>
    <property type="project" value="UniProtKB-EC"/>
</dbReference>
<dbReference type="AlphaFoldDB" id="A0A834Z8N0"/>
<comment type="similarity">
    <text evidence="3">Belongs to the disproportionating enzyme family.</text>
</comment>
<comment type="caution">
    <text evidence="12">The sequence shown here is derived from an EMBL/GenBank/DDBJ whole genome shotgun (WGS) entry which is preliminary data.</text>
</comment>
<evidence type="ECO:0000256" key="8">
    <source>
        <dbReference type="ARBA" id="ARBA00023277"/>
    </source>
</evidence>
<evidence type="ECO:0000313" key="13">
    <source>
        <dbReference type="Proteomes" id="UP000655225"/>
    </source>
</evidence>
<dbReference type="InterPro" id="IPR017853">
    <property type="entry name" value="GH"/>
</dbReference>
<evidence type="ECO:0000256" key="1">
    <source>
        <dbReference type="ARBA" id="ARBA00000439"/>
    </source>
</evidence>
<dbReference type="OrthoDB" id="6123450at2759"/>
<dbReference type="InterPro" id="IPR003385">
    <property type="entry name" value="Glyco_hydro_77"/>
</dbReference>
<proteinExistence type="inferred from homology"/>
<keyword evidence="11" id="KW-0732">Signal</keyword>
<name>A0A834Z8N0_TETSI</name>
<keyword evidence="8" id="KW-0119">Carbohydrate metabolism</keyword>
<protein>
    <recommendedName>
        <fullName evidence="4">4-alpha-glucanotransferase</fullName>
        <ecNumber evidence="4">2.4.1.25</ecNumber>
    </recommendedName>
    <alternativeName>
        <fullName evidence="9">Amylomaltase</fullName>
    </alternativeName>
    <alternativeName>
        <fullName evidence="10">Disproportionating enzyme</fullName>
    </alternativeName>
</protein>
<keyword evidence="7" id="KW-0808">Transferase</keyword>
<keyword evidence="6" id="KW-0328">Glycosyltransferase</keyword>
<dbReference type="Proteomes" id="UP000655225">
    <property type="component" value="Unassembled WGS sequence"/>
</dbReference>
<gene>
    <name evidence="12" type="ORF">HHK36_011643</name>
</gene>
<keyword evidence="13" id="KW-1185">Reference proteome</keyword>
<keyword evidence="5" id="KW-0963">Cytoplasm</keyword>
<feature type="signal peptide" evidence="11">
    <location>
        <begin position="1"/>
        <end position="23"/>
    </location>
</feature>
<evidence type="ECO:0000256" key="10">
    <source>
        <dbReference type="ARBA" id="ARBA00031501"/>
    </source>
</evidence>
<dbReference type="SUPFAM" id="SSF51445">
    <property type="entry name" value="(Trans)glycosidases"/>
    <property type="match status" value="1"/>
</dbReference>
<evidence type="ECO:0000256" key="6">
    <source>
        <dbReference type="ARBA" id="ARBA00022676"/>
    </source>
</evidence>
<evidence type="ECO:0000256" key="5">
    <source>
        <dbReference type="ARBA" id="ARBA00022490"/>
    </source>
</evidence>
<evidence type="ECO:0000256" key="2">
    <source>
        <dbReference type="ARBA" id="ARBA00004496"/>
    </source>
</evidence>
<evidence type="ECO:0000256" key="3">
    <source>
        <dbReference type="ARBA" id="ARBA00005684"/>
    </source>
</evidence>
<evidence type="ECO:0000256" key="9">
    <source>
        <dbReference type="ARBA" id="ARBA00031423"/>
    </source>
</evidence>
<organism evidence="12 13">
    <name type="scientific">Tetracentron sinense</name>
    <name type="common">Spur-leaf</name>
    <dbReference type="NCBI Taxonomy" id="13715"/>
    <lineage>
        <taxon>Eukaryota</taxon>
        <taxon>Viridiplantae</taxon>
        <taxon>Streptophyta</taxon>
        <taxon>Embryophyta</taxon>
        <taxon>Tracheophyta</taxon>
        <taxon>Spermatophyta</taxon>
        <taxon>Magnoliopsida</taxon>
        <taxon>Trochodendrales</taxon>
        <taxon>Trochodendraceae</taxon>
        <taxon>Tetracentron</taxon>
    </lineage>
</organism>
<dbReference type="GO" id="GO:0005737">
    <property type="term" value="C:cytoplasm"/>
    <property type="evidence" value="ECO:0007669"/>
    <property type="project" value="UniProtKB-SubCell"/>
</dbReference>
<dbReference type="EMBL" id="JABCRI010000007">
    <property type="protein sequence ID" value="KAF8403539.1"/>
    <property type="molecule type" value="Genomic_DNA"/>
</dbReference>
<comment type="catalytic activity">
    <reaction evidence="1">
        <text>Transfers a segment of a (1-&gt;4)-alpha-D-glucan to a new position in an acceptor, which may be glucose or a (1-&gt;4)-alpha-D-glucan.</text>
        <dbReference type="EC" id="2.4.1.25"/>
    </reaction>
</comment>
<evidence type="ECO:0000256" key="4">
    <source>
        <dbReference type="ARBA" id="ARBA00012560"/>
    </source>
</evidence>
<dbReference type="EC" id="2.4.1.25" evidence="4"/>
<reference evidence="12 13" key="1">
    <citation type="submission" date="2020-04" db="EMBL/GenBank/DDBJ databases">
        <title>Plant Genome Project.</title>
        <authorList>
            <person name="Zhang R.-G."/>
        </authorList>
    </citation>
    <scope>NUCLEOTIDE SEQUENCE [LARGE SCALE GENOMIC DNA]</scope>
    <source>
        <strain evidence="12">YNK0</strain>
        <tissue evidence="12">Leaf</tissue>
    </source>
</reference>